<dbReference type="SUPFAM" id="SSF54285">
    <property type="entry name" value="MoaD/ThiS"/>
    <property type="match status" value="1"/>
</dbReference>
<dbReference type="EMBL" id="JAUZVZ010000014">
    <property type="protein sequence ID" value="MDP4536775.1"/>
    <property type="molecule type" value="Genomic_DNA"/>
</dbReference>
<dbReference type="PANTHER" id="PTHR34472">
    <property type="entry name" value="SULFUR CARRIER PROTEIN THIS"/>
    <property type="match status" value="1"/>
</dbReference>
<dbReference type="Pfam" id="PF02597">
    <property type="entry name" value="ThiS"/>
    <property type="match status" value="1"/>
</dbReference>
<reference evidence="1 2" key="1">
    <citation type="submission" date="2023-08" db="EMBL/GenBank/DDBJ databases">
        <authorList>
            <person name="Joshi A."/>
            <person name="Thite S."/>
        </authorList>
    </citation>
    <scope>NUCLEOTIDE SEQUENCE [LARGE SCALE GENOMIC DNA]</scope>
    <source>
        <strain evidence="1 2">AC40</strain>
    </source>
</reference>
<dbReference type="PANTHER" id="PTHR34472:SF1">
    <property type="entry name" value="SULFUR CARRIER PROTEIN THIS"/>
    <property type="match status" value="1"/>
</dbReference>
<accession>A0ABT9H0H6</accession>
<dbReference type="InterPro" id="IPR010035">
    <property type="entry name" value="Thi_S"/>
</dbReference>
<dbReference type="InterPro" id="IPR016155">
    <property type="entry name" value="Mopterin_synth/thiamin_S_b"/>
</dbReference>
<keyword evidence="2" id="KW-1185">Reference proteome</keyword>
<gene>
    <name evidence="1" type="primary">thiS</name>
    <name evidence="1" type="ORF">Q3O60_11285</name>
</gene>
<dbReference type="CDD" id="cd00565">
    <property type="entry name" value="Ubl_ThiS"/>
    <property type="match status" value="1"/>
</dbReference>
<protein>
    <submittedName>
        <fullName evidence="1">Sulfur carrier protein ThiS</fullName>
    </submittedName>
</protein>
<dbReference type="RefSeq" id="WP_305894037.1">
    <property type="nucleotide sequence ID" value="NZ_JAUZVZ010000014.1"/>
</dbReference>
<dbReference type="InterPro" id="IPR003749">
    <property type="entry name" value="ThiS/MoaD-like"/>
</dbReference>
<sequence>MRIIVNQQPQQCDHQCTLQQLVQQLDINPNGLALAVNQQVIAKRLWSEHALQPDDQVVAFQIVTGG</sequence>
<evidence type="ECO:0000313" key="2">
    <source>
        <dbReference type="Proteomes" id="UP001231616"/>
    </source>
</evidence>
<dbReference type="Proteomes" id="UP001231616">
    <property type="component" value="Unassembled WGS sequence"/>
</dbReference>
<dbReference type="Gene3D" id="3.10.20.30">
    <property type="match status" value="1"/>
</dbReference>
<comment type="caution">
    <text evidence="1">The sequence shown here is derived from an EMBL/GenBank/DDBJ whole genome shotgun (WGS) entry which is preliminary data.</text>
</comment>
<dbReference type="NCBIfam" id="TIGR01683">
    <property type="entry name" value="thiS"/>
    <property type="match status" value="1"/>
</dbReference>
<organism evidence="1 2">
    <name type="scientific">Alkalimonas collagenimarina</name>
    <dbReference type="NCBI Taxonomy" id="400390"/>
    <lineage>
        <taxon>Bacteria</taxon>
        <taxon>Pseudomonadati</taxon>
        <taxon>Pseudomonadota</taxon>
        <taxon>Gammaproteobacteria</taxon>
        <taxon>Alkalimonas</taxon>
    </lineage>
</organism>
<dbReference type="InterPro" id="IPR012675">
    <property type="entry name" value="Beta-grasp_dom_sf"/>
</dbReference>
<proteinExistence type="predicted"/>
<evidence type="ECO:0000313" key="1">
    <source>
        <dbReference type="EMBL" id="MDP4536775.1"/>
    </source>
</evidence>
<name>A0ABT9H0H6_9GAMM</name>